<evidence type="ECO:0000313" key="2">
    <source>
        <dbReference type="EMBL" id="APB30981.1"/>
    </source>
</evidence>
<name>A0A1J0A4V5_9ENTE</name>
<sequence>MSQLSSTLLRYAKKIEWHSFLMGGLMVIFGFIMVFHLDSQIKQYSIIIGLIAILKGFLNFNYYSTNTRLEPKEKWHILYLFSGIVSIIIGLFIIFNFSATNNVLCVICGFWFIWDYIPQIILTELEFINHRQLLITFRIIQGIAILCGIILVFQSFIPYINPLMFVICYYLLSGGVLLWENYQVFKKRS</sequence>
<dbReference type="OrthoDB" id="2200336at2"/>
<gene>
    <name evidence="2" type="ORF">BHY08_03510</name>
</gene>
<keyword evidence="1" id="KW-1133">Transmembrane helix</keyword>
<feature type="transmembrane region" description="Helical" evidence="1">
    <location>
        <begin position="20"/>
        <end position="37"/>
    </location>
</feature>
<dbReference type="Proteomes" id="UP000191200">
    <property type="component" value="Chromosome"/>
</dbReference>
<dbReference type="AlphaFoldDB" id="A0A1J0A4V5"/>
<dbReference type="EMBL" id="CP017267">
    <property type="protein sequence ID" value="APB30981.1"/>
    <property type="molecule type" value="Genomic_DNA"/>
</dbReference>
<evidence type="ECO:0000256" key="1">
    <source>
        <dbReference type="SAM" id="Phobius"/>
    </source>
</evidence>
<dbReference type="InterPro" id="IPR005325">
    <property type="entry name" value="DUF308_memb"/>
</dbReference>
<feature type="transmembrane region" description="Helical" evidence="1">
    <location>
        <begin position="133"/>
        <end position="153"/>
    </location>
</feature>
<keyword evidence="3" id="KW-1185">Reference proteome</keyword>
<reference evidence="2 3" key="1">
    <citation type="submission" date="2016-09" db="EMBL/GenBank/DDBJ databases">
        <title>Vagococcus teuberi sp. nov., isolated from the Malian artisanal sour milk fene.</title>
        <authorList>
            <person name="Wullschleger S."/>
            <person name="Seifert C."/>
            <person name="Baumgartner S."/>
            <person name="Lacroix C."/>
            <person name="Bonfoh B."/>
            <person name="Stevens M.J."/>
            <person name="Meile L."/>
        </authorList>
    </citation>
    <scope>NUCLEOTIDE SEQUENCE [LARGE SCALE GENOMIC DNA]</scope>
    <source>
        <strain evidence="2 3">DSM 21459</strain>
    </source>
</reference>
<organism evidence="2 3">
    <name type="scientific">Vagococcus teuberi</name>
    <dbReference type="NCBI Taxonomy" id="519472"/>
    <lineage>
        <taxon>Bacteria</taxon>
        <taxon>Bacillati</taxon>
        <taxon>Bacillota</taxon>
        <taxon>Bacilli</taxon>
        <taxon>Lactobacillales</taxon>
        <taxon>Enterococcaceae</taxon>
        <taxon>Vagococcus</taxon>
    </lineage>
</organism>
<feature type="transmembrane region" description="Helical" evidence="1">
    <location>
        <begin position="159"/>
        <end position="179"/>
    </location>
</feature>
<feature type="transmembrane region" description="Helical" evidence="1">
    <location>
        <begin position="75"/>
        <end position="95"/>
    </location>
</feature>
<dbReference type="Pfam" id="PF03729">
    <property type="entry name" value="DUF308"/>
    <property type="match status" value="1"/>
</dbReference>
<dbReference type="RefSeq" id="WP_071456561.1">
    <property type="nucleotide sequence ID" value="NZ_CP017267.1"/>
</dbReference>
<feature type="transmembrane region" description="Helical" evidence="1">
    <location>
        <begin position="43"/>
        <end position="63"/>
    </location>
</feature>
<accession>A0A1J0A4V5</accession>
<protein>
    <recommendedName>
        <fullName evidence="4">DUF308 domain-containing protein</fullName>
    </recommendedName>
</protein>
<evidence type="ECO:0000313" key="3">
    <source>
        <dbReference type="Proteomes" id="UP000191200"/>
    </source>
</evidence>
<keyword evidence="1" id="KW-0472">Membrane</keyword>
<keyword evidence="1" id="KW-0812">Transmembrane</keyword>
<proteinExistence type="predicted"/>
<dbReference type="KEGG" id="vte:BHY08_03510"/>
<evidence type="ECO:0008006" key="4">
    <source>
        <dbReference type="Google" id="ProtNLM"/>
    </source>
</evidence>